<gene>
    <name evidence="1" type="ORF">A2872_02330</name>
</gene>
<name>A0A1F5Z4X7_9BACT</name>
<comment type="caution">
    <text evidence="1">The sequence shown here is derived from an EMBL/GenBank/DDBJ whole genome shotgun (WGS) entry which is preliminary data.</text>
</comment>
<dbReference type="AlphaFoldDB" id="A0A1F5Z4X7"/>
<reference evidence="1 2" key="1">
    <citation type="journal article" date="2016" name="Nat. Commun.">
        <title>Thousands of microbial genomes shed light on interconnected biogeochemical processes in an aquifer system.</title>
        <authorList>
            <person name="Anantharaman K."/>
            <person name="Brown C.T."/>
            <person name="Hug L.A."/>
            <person name="Sharon I."/>
            <person name="Castelle C.J."/>
            <person name="Probst A.J."/>
            <person name="Thomas B.C."/>
            <person name="Singh A."/>
            <person name="Wilkins M.J."/>
            <person name="Karaoz U."/>
            <person name="Brodie E.L."/>
            <person name="Williams K.H."/>
            <person name="Hubbard S.S."/>
            <person name="Banfield J.F."/>
        </authorList>
    </citation>
    <scope>NUCLEOTIDE SEQUENCE [LARGE SCALE GENOMIC DNA]</scope>
</reference>
<evidence type="ECO:0000313" key="1">
    <source>
        <dbReference type="EMBL" id="OGG07415.1"/>
    </source>
</evidence>
<dbReference type="EMBL" id="MFJG01000005">
    <property type="protein sequence ID" value="OGG07415.1"/>
    <property type="molecule type" value="Genomic_DNA"/>
</dbReference>
<proteinExistence type="predicted"/>
<sequence length="387" mass="45052">MIDTIVLILKQGMFTIMEPDRFEPSARWLKDDSISLGGRGYTPSKQNPTPAELKNGIYKPRLTLTKRMNGYRNYEVTLKIEFSLPKLIFGNNFDELEDKDFEPIVEKLRLILKDMGVMVFTIRLKEALASAVHYSKNIPLTDGSTPYQYIKRIAEANIKLSLDVNQTDFRNDGHSYKWHCNSYEVAFYDKLKDLRTAKISEKRALESDNSIQLNLFNTQPISKPFEVLRMEVRLGTRRKIRQILKSIGLDIEPTFKSLFNSQISQTILLCYLHEMESRRPTLLDYQNGKPKELLADLIINNPKLGPKRTLQLFGLKQAMELVGMREIRVLFNKYTDRSWYRLVADANKIKLPIAKDIFGTIRTHLTEFKPLKLVDFQDQMLNNDKYN</sequence>
<accession>A0A1F5Z4X7</accession>
<protein>
    <recommendedName>
        <fullName evidence="3">Replication-associated protein G2P N-terminal domain-containing protein</fullName>
    </recommendedName>
</protein>
<evidence type="ECO:0000313" key="2">
    <source>
        <dbReference type="Proteomes" id="UP000178681"/>
    </source>
</evidence>
<dbReference type="Proteomes" id="UP000178681">
    <property type="component" value="Unassembled WGS sequence"/>
</dbReference>
<dbReference type="STRING" id="1798377.A2872_02330"/>
<evidence type="ECO:0008006" key="3">
    <source>
        <dbReference type="Google" id="ProtNLM"/>
    </source>
</evidence>
<organism evidence="1 2">
    <name type="scientific">Candidatus Gottesmanbacteria bacterium RIFCSPHIGHO2_01_FULL_42_12</name>
    <dbReference type="NCBI Taxonomy" id="1798377"/>
    <lineage>
        <taxon>Bacteria</taxon>
        <taxon>Candidatus Gottesmaniibacteriota</taxon>
    </lineage>
</organism>